<reference evidence="1" key="1">
    <citation type="submission" date="2022-03" db="EMBL/GenBank/DDBJ databases">
        <authorList>
            <person name="Alioto T."/>
            <person name="Alioto T."/>
            <person name="Gomez Garrido J."/>
        </authorList>
    </citation>
    <scope>NUCLEOTIDE SEQUENCE</scope>
</reference>
<organism evidence="1 2">
    <name type="scientific">Pelobates cultripes</name>
    <name type="common">Western spadefoot toad</name>
    <dbReference type="NCBI Taxonomy" id="61616"/>
    <lineage>
        <taxon>Eukaryota</taxon>
        <taxon>Metazoa</taxon>
        <taxon>Chordata</taxon>
        <taxon>Craniata</taxon>
        <taxon>Vertebrata</taxon>
        <taxon>Euteleostomi</taxon>
        <taxon>Amphibia</taxon>
        <taxon>Batrachia</taxon>
        <taxon>Anura</taxon>
        <taxon>Pelobatoidea</taxon>
        <taxon>Pelobatidae</taxon>
        <taxon>Pelobates</taxon>
    </lineage>
</organism>
<gene>
    <name evidence="1" type="ORF">PECUL_23A013707</name>
</gene>
<evidence type="ECO:0000313" key="2">
    <source>
        <dbReference type="Proteomes" id="UP001295444"/>
    </source>
</evidence>
<protein>
    <submittedName>
        <fullName evidence="1">Uncharacterized protein</fullName>
    </submittedName>
</protein>
<sequence length="83" mass="9684">RQNDISLLFGIYRHLSGIYRNTADLHLERRRRIWWNACGLKTIHFTSDDRTVYFFFKLLTPSSGSIFGKTFNQQGEFGGMHAA</sequence>
<dbReference type="Proteomes" id="UP001295444">
    <property type="component" value="Chromosome 06"/>
</dbReference>
<evidence type="ECO:0000313" key="1">
    <source>
        <dbReference type="EMBL" id="CAH2299459.1"/>
    </source>
</evidence>
<accession>A0AAD1SDN1</accession>
<feature type="non-terminal residue" evidence="1">
    <location>
        <position position="1"/>
    </location>
</feature>
<dbReference type="EMBL" id="OW240917">
    <property type="protein sequence ID" value="CAH2299459.1"/>
    <property type="molecule type" value="Genomic_DNA"/>
</dbReference>
<dbReference type="AlphaFoldDB" id="A0AAD1SDN1"/>
<name>A0AAD1SDN1_PELCU</name>
<proteinExistence type="predicted"/>
<keyword evidence="2" id="KW-1185">Reference proteome</keyword>